<sequence length="138" mass="15558">MLRSQTADLANGLYLRYKIGEQDTVLVFSPNHIHYPVAMWAIHKLGGVVSFSNPQFKPDEVAYQLRTAHVTYMVVHSSLLVVALEAARLAGMPSNRIIILDEVPLSRDVSEIQTSLRLSHMAGKICRHFMNVTRSWRG</sequence>
<evidence type="ECO:0000313" key="4">
    <source>
        <dbReference type="EMBL" id="KAF8904130.1"/>
    </source>
</evidence>
<reference evidence="4" key="1">
    <citation type="submission" date="2020-11" db="EMBL/GenBank/DDBJ databases">
        <authorList>
            <consortium name="DOE Joint Genome Institute"/>
            <person name="Ahrendt S."/>
            <person name="Riley R."/>
            <person name="Andreopoulos W."/>
            <person name="LaButti K."/>
            <person name="Pangilinan J."/>
            <person name="Ruiz-duenas F.J."/>
            <person name="Barrasa J.M."/>
            <person name="Sanchez-Garcia M."/>
            <person name="Camarero S."/>
            <person name="Miyauchi S."/>
            <person name="Serrano A."/>
            <person name="Linde D."/>
            <person name="Babiker R."/>
            <person name="Drula E."/>
            <person name="Ayuso-Fernandez I."/>
            <person name="Pacheco R."/>
            <person name="Padilla G."/>
            <person name="Ferreira P."/>
            <person name="Barriuso J."/>
            <person name="Kellner H."/>
            <person name="Castanera R."/>
            <person name="Alfaro M."/>
            <person name="Ramirez L."/>
            <person name="Pisabarro A.G."/>
            <person name="Kuo A."/>
            <person name="Tritt A."/>
            <person name="Lipzen A."/>
            <person name="He G."/>
            <person name="Yan M."/>
            <person name="Ng V."/>
            <person name="Cullen D."/>
            <person name="Martin F."/>
            <person name="Rosso M.-N."/>
            <person name="Henrissat B."/>
            <person name="Hibbett D."/>
            <person name="Martinez A.T."/>
            <person name="Grigoriev I.V."/>
        </authorList>
    </citation>
    <scope>NUCLEOTIDE SEQUENCE</scope>
    <source>
        <strain evidence="4">AH 44721</strain>
    </source>
</reference>
<dbReference type="SUPFAM" id="SSF56801">
    <property type="entry name" value="Acetyl-CoA synthetase-like"/>
    <property type="match status" value="1"/>
</dbReference>
<evidence type="ECO:0000313" key="5">
    <source>
        <dbReference type="Proteomes" id="UP000724874"/>
    </source>
</evidence>
<accession>A0A9P5TNY1</accession>
<keyword evidence="2" id="KW-0436">Ligase</keyword>
<comment type="similarity">
    <text evidence="1">Belongs to the ATP-dependent AMP-binding enzyme family.</text>
</comment>
<feature type="domain" description="AMP-dependent synthetase/ligase" evidence="3">
    <location>
        <begin position="3"/>
        <end position="106"/>
    </location>
</feature>
<keyword evidence="5" id="KW-1185">Reference proteome</keyword>
<dbReference type="Gene3D" id="3.40.50.980">
    <property type="match status" value="1"/>
</dbReference>
<dbReference type="Proteomes" id="UP000724874">
    <property type="component" value="Unassembled WGS sequence"/>
</dbReference>
<dbReference type="AlphaFoldDB" id="A0A9P5TNY1"/>
<organism evidence="4 5">
    <name type="scientific">Gymnopilus junonius</name>
    <name type="common">Spectacular rustgill mushroom</name>
    <name type="synonym">Gymnopilus spectabilis subsp. junonius</name>
    <dbReference type="NCBI Taxonomy" id="109634"/>
    <lineage>
        <taxon>Eukaryota</taxon>
        <taxon>Fungi</taxon>
        <taxon>Dikarya</taxon>
        <taxon>Basidiomycota</taxon>
        <taxon>Agaricomycotina</taxon>
        <taxon>Agaricomycetes</taxon>
        <taxon>Agaricomycetidae</taxon>
        <taxon>Agaricales</taxon>
        <taxon>Agaricineae</taxon>
        <taxon>Hymenogastraceae</taxon>
        <taxon>Gymnopilus</taxon>
    </lineage>
</organism>
<dbReference type="GO" id="GO:0016405">
    <property type="term" value="F:CoA-ligase activity"/>
    <property type="evidence" value="ECO:0007669"/>
    <property type="project" value="TreeGrafter"/>
</dbReference>
<dbReference type="EMBL" id="JADNYJ010000027">
    <property type="protein sequence ID" value="KAF8904130.1"/>
    <property type="molecule type" value="Genomic_DNA"/>
</dbReference>
<gene>
    <name evidence="4" type="ORF">CPB84DRAFT_702136</name>
</gene>
<proteinExistence type="inferred from homology"/>
<evidence type="ECO:0000256" key="1">
    <source>
        <dbReference type="ARBA" id="ARBA00006432"/>
    </source>
</evidence>
<dbReference type="InterPro" id="IPR000873">
    <property type="entry name" value="AMP-dep_synth/lig_dom"/>
</dbReference>
<dbReference type="PANTHER" id="PTHR24096">
    <property type="entry name" value="LONG-CHAIN-FATTY-ACID--COA LIGASE"/>
    <property type="match status" value="1"/>
</dbReference>
<comment type="caution">
    <text evidence="4">The sequence shown here is derived from an EMBL/GenBank/DDBJ whole genome shotgun (WGS) entry which is preliminary data.</text>
</comment>
<dbReference type="PANTHER" id="PTHR24096:SF149">
    <property type="entry name" value="AMP-BINDING DOMAIN-CONTAINING PROTEIN-RELATED"/>
    <property type="match status" value="1"/>
</dbReference>
<evidence type="ECO:0000256" key="2">
    <source>
        <dbReference type="ARBA" id="ARBA00022598"/>
    </source>
</evidence>
<dbReference type="OrthoDB" id="6509636at2759"/>
<dbReference type="Pfam" id="PF00501">
    <property type="entry name" value="AMP-binding"/>
    <property type="match status" value="1"/>
</dbReference>
<evidence type="ECO:0000259" key="3">
    <source>
        <dbReference type="Pfam" id="PF00501"/>
    </source>
</evidence>
<protein>
    <recommendedName>
        <fullName evidence="3">AMP-dependent synthetase/ligase domain-containing protein</fullName>
    </recommendedName>
</protein>
<name>A0A9P5TNY1_GYMJU</name>